<dbReference type="EMBL" id="JBHUGI010000002">
    <property type="protein sequence ID" value="MFD1926637.1"/>
    <property type="molecule type" value="Genomic_DNA"/>
</dbReference>
<evidence type="ECO:0000256" key="1">
    <source>
        <dbReference type="SAM" id="Phobius"/>
    </source>
</evidence>
<dbReference type="Proteomes" id="UP001597218">
    <property type="component" value="Unassembled WGS sequence"/>
</dbReference>
<evidence type="ECO:0000313" key="2">
    <source>
        <dbReference type="EMBL" id="MFD1926637.1"/>
    </source>
</evidence>
<accession>A0ABW4SCW2</accession>
<gene>
    <name evidence="2" type="ORF">ACFSFY_00930</name>
</gene>
<sequence>MSGNKMKITVLLISISFILSITFFTLFKVNSNLKANELEMAECFEKEAGISLTVERKIITSKTTVSCDDN</sequence>
<comment type="caution">
    <text evidence="2">The sequence shown here is derived from an EMBL/GenBank/DDBJ whole genome shotgun (WGS) entry which is preliminary data.</text>
</comment>
<name>A0ABW4SCW2_9BACL</name>
<proteinExistence type="predicted"/>
<protein>
    <submittedName>
        <fullName evidence="2">Uncharacterized protein</fullName>
    </submittedName>
</protein>
<evidence type="ECO:0000313" key="3">
    <source>
        <dbReference type="Proteomes" id="UP001597218"/>
    </source>
</evidence>
<organism evidence="2 3">
    <name type="scientific">Sporosarcina siberiensis</name>
    <dbReference type="NCBI Taxonomy" id="1365606"/>
    <lineage>
        <taxon>Bacteria</taxon>
        <taxon>Bacillati</taxon>
        <taxon>Bacillota</taxon>
        <taxon>Bacilli</taxon>
        <taxon>Bacillales</taxon>
        <taxon>Caryophanaceae</taxon>
        <taxon>Sporosarcina</taxon>
    </lineage>
</organism>
<reference evidence="3" key="1">
    <citation type="journal article" date="2019" name="Int. J. Syst. Evol. Microbiol.">
        <title>The Global Catalogue of Microorganisms (GCM) 10K type strain sequencing project: providing services to taxonomists for standard genome sequencing and annotation.</title>
        <authorList>
            <consortium name="The Broad Institute Genomics Platform"/>
            <consortium name="The Broad Institute Genome Sequencing Center for Infectious Disease"/>
            <person name="Wu L."/>
            <person name="Ma J."/>
        </authorList>
    </citation>
    <scope>NUCLEOTIDE SEQUENCE [LARGE SCALE GENOMIC DNA]</scope>
    <source>
        <strain evidence="3">CGMCC 4.7177</strain>
    </source>
</reference>
<keyword evidence="3" id="KW-1185">Reference proteome</keyword>
<dbReference type="RefSeq" id="WP_381535287.1">
    <property type="nucleotide sequence ID" value="NZ_JBHUGI010000002.1"/>
</dbReference>
<feature type="transmembrane region" description="Helical" evidence="1">
    <location>
        <begin position="6"/>
        <end position="27"/>
    </location>
</feature>
<keyword evidence="1" id="KW-1133">Transmembrane helix</keyword>
<keyword evidence="1" id="KW-0472">Membrane</keyword>
<keyword evidence="1" id="KW-0812">Transmembrane</keyword>